<keyword evidence="2" id="KW-0472">Membrane</keyword>
<feature type="region of interest" description="Disordered" evidence="1">
    <location>
        <begin position="35"/>
        <end position="79"/>
    </location>
</feature>
<reference evidence="3" key="1">
    <citation type="submission" date="2016-04" db="EMBL/GenBank/DDBJ databases">
        <authorList>
            <person name="Tabuchi Yagui T.R."/>
        </authorList>
    </citation>
    <scope>NUCLEOTIDE SEQUENCE [LARGE SCALE GENOMIC DNA]</scope>
    <source>
        <strain evidence="3">NIES-26</strain>
    </source>
</reference>
<protein>
    <submittedName>
        <fullName evidence="3">Uncharacterized protein</fullName>
    </submittedName>
</protein>
<dbReference type="Proteomes" id="UP000252107">
    <property type="component" value="Unassembled WGS sequence"/>
</dbReference>
<evidence type="ECO:0000313" key="4">
    <source>
        <dbReference type="Proteomes" id="UP000252107"/>
    </source>
</evidence>
<feature type="compositionally biased region" description="Polar residues" evidence="1">
    <location>
        <begin position="41"/>
        <end position="51"/>
    </location>
</feature>
<evidence type="ECO:0000256" key="2">
    <source>
        <dbReference type="SAM" id="Phobius"/>
    </source>
</evidence>
<dbReference type="AlphaFoldDB" id="A0A367QKZ0"/>
<keyword evidence="4" id="KW-1185">Reference proteome</keyword>
<organism evidence="3 4">
    <name type="scientific">Nostoc minutum NIES-26</name>
    <dbReference type="NCBI Taxonomy" id="1844469"/>
    <lineage>
        <taxon>Bacteria</taxon>
        <taxon>Bacillati</taxon>
        <taxon>Cyanobacteriota</taxon>
        <taxon>Cyanophyceae</taxon>
        <taxon>Nostocales</taxon>
        <taxon>Nostocaceae</taxon>
        <taxon>Nostoc</taxon>
    </lineage>
</organism>
<feature type="compositionally biased region" description="Basic and acidic residues" evidence="1">
    <location>
        <begin position="65"/>
        <end position="79"/>
    </location>
</feature>
<proteinExistence type="predicted"/>
<dbReference type="EMBL" id="LXQD01000321">
    <property type="protein sequence ID" value="RCJ23842.1"/>
    <property type="molecule type" value="Genomic_DNA"/>
</dbReference>
<comment type="caution">
    <text evidence="3">The sequence shown here is derived from an EMBL/GenBank/DDBJ whole genome shotgun (WGS) entry which is preliminary data.</text>
</comment>
<name>A0A367QKZ0_9NOSO</name>
<evidence type="ECO:0000313" key="3">
    <source>
        <dbReference type="EMBL" id="RCJ23842.1"/>
    </source>
</evidence>
<evidence type="ECO:0000256" key="1">
    <source>
        <dbReference type="SAM" id="MobiDB-lite"/>
    </source>
</evidence>
<feature type="transmembrane region" description="Helical" evidence="2">
    <location>
        <begin position="12"/>
        <end position="34"/>
    </location>
</feature>
<accession>A0A367QKZ0</accession>
<keyword evidence="2" id="KW-1133">Transmembrane helix</keyword>
<dbReference type="PROSITE" id="PS51257">
    <property type="entry name" value="PROKAR_LIPOPROTEIN"/>
    <property type="match status" value="1"/>
</dbReference>
<sequence>MLNTNKNWSIKIIGVIFAALNLALILGGLVSCGVEERRSTPNEQNEPAQQLNQNDRDDDEQDNSNNEKDDSNDEKDDKD</sequence>
<gene>
    <name evidence="3" type="ORF">A6770_28920</name>
</gene>
<keyword evidence="2" id="KW-0812">Transmembrane</keyword>